<protein>
    <recommendedName>
        <fullName evidence="3">WYL domain-containing protein</fullName>
    </recommendedName>
</protein>
<dbReference type="Proteomes" id="UP001208656">
    <property type="component" value="Unassembled WGS sequence"/>
</dbReference>
<evidence type="ECO:0008006" key="3">
    <source>
        <dbReference type="Google" id="ProtNLM"/>
    </source>
</evidence>
<evidence type="ECO:0000313" key="1">
    <source>
        <dbReference type="EMBL" id="MCU9593800.1"/>
    </source>
</evidence>
<dbReference type="EMBL" id="JAOUSE010000008">
    <property type="protein sequence ID" value="MCU9593800.1"/>
    <property type="molecule type" value="Genomic_DNA"/>
</dbReference>
<sequence length="73" mass="8443">MRSLLVKSAVEQKPIEIIYESKTGTITQRCITIKKLNQKKLLAYCHTKKQYRSFNIEQILAAQPIKKIYTTSA</sequence>
<comment type="caution">
    <text evidence="1">The sequence shown here is derived from an EMBL/GenBank/DDBJ whole genome shotgun (WGS) entry which is preliminary data.</text>
</comment>
<accession>A0ABT2WDP7</accession>
<evidence type="ECO:0000313" key="2">
    <source>
        <dbReference type="Proteomes" id="UP001208656"/>
    </source>
</evidence>
<proteinExistence type="predicted"/>
<gene>
    <name evidence="1" type="ORF">OEV82_04955</name>
</gene>
<keyword evidence="2" id="KW-1185">Reference proteome</keyword>
<organism evidence="1 2">
    <name type="scientific">Pallidibacillus thermolactis</name>
    <dbReference type="NCBI Taxonomy" id="251051"/>
    <lineage>
        <taxon>Bacteria</taxon>
        <taxon>Bacillati</taxon>
        <taxon>Bacillota</taxon>
        <taxon>Bacilli</taxon>
        <taxon>Bacillales</taxon>
        <taxon>Bacillaceae</taxon>
        <taxon>Pallidibacillus</taxon>
    </lineage>
</organism>
<dbReference type="RefSeq" id="WP_263061219.1">
    <property type="nucleotide sequence ID" value="NZ_JAOUSE010000008.1"/>
</dbReference>
<name>A0ABT2WDP7_9BACI</name>
<reference evidence="1 2" key="1">
    <citation type="submission" date="2022-10" db="EMBL/GenBank/DDBJ databases">
        <title>Description of Fervidibacillus gen. nov. in the family Fervidibacillaceae fam. nov. with two species, Fervidibacillus albus sp. nov., and Fervidibacillus halotolerans sp. nov., isolated from tidal flat sediments.</title>
        <authorList>
            <person name="Kwon K.K."/>
            <person name="Yang S.-H."/>
        </authorList>
    </citation>
    <scope>NUCLEOTIDE SEQUENCE [LARGE SCALE GENOMIC DNA]</scope>
    <source>
        <strain evidence="1 2">DSM 23332</strain>
    </source>
</reference>